<comment type="caution">
    <text evidence="1">The sequence shown here is derived from an EMBL/GenBank/DDBJ whole genome shotgun (WGS) entry which is preliminary data.</text>
</comment>
<protein>
    <submittedName>
        <fullName evidence="1">Uncharacterized protein</fullName>
    </submittedName>
</protein>
<dbReference type="AlphaFoldDB" id="A0A9Q1ISH0"/>
<dbReference type="EMBL" id="JAINUF010000009">
    <property type="protein sequence ID" value="KAJ8350903.1"/>
    <property type="molecule type" value="Genomic_DNA"/>
</dbReference>
<name>A0A9Q1ISH0_SYNKA</name>
<evidence type="ECO:0000313" key="1">
    <source>
        <dbReference type="EMBL" id="KAJ8350903.1"/>
    </source>
</evidence>
<proteinExistence type="predicted"/>
<accession>A0A9Q1ISH0</accession>
<evidence type="ECO:0000313" key="2">
    <source>
        <dbReference type="Proteomes" id="UP001152622"/>
    </source>
</evidence>
<reference evidence="1" key="1">
    <citation type="journal article" date="2023" name="Science">
        <title>Genome structures resolve the early diversification of teleost fishes.</title>
        <authorList>
            <person name="Parey E."/>
            <person name="Louis A."/>
            <person name="Montfort J."/>
            <person name="Bouchez O."/>
            <person name="Roques C."/>
            <person name="Iampietro C."/>
            <person name="Lluch J."/>
            <person name="Castinel A."/>
            <person name="Donnadieu C."/>
            <person name="Desvignes T."/>
            <person name="Floi Bucao C."/>
            <person name="Jouanno E."/>
            <person name="Wen M."/>
            <person name="Mejri S."/>
            <person name="Dirks R."/>
            <person name="Jansen H."/>
            <person name="Henkel C."/>
            <person name="Chen W.J."/>
            <person name="Zahm M."/>
            <person name="Cabau C."/>
            <person name="Klopp C."/>
            <person name="Thompson A.W."/>
            <person name="Robinson-Rechavi M."/>
            <person name="Braasch I."/>
            <person name="Lecointre G."/>
            <person name="Bobe J."/>
            <person name="Postlethwait J.H."/>
            <person name="Berthelot C."/>
            <person name="Roest Crollius H."/>
            <person name="Guiguen Y."/>
        </authorList>
    </citation>
    <scope>NUCLEOTIDE SEQUENCE</scope>
    <source>
        <strain evidence="1">WJC10195</strain>
    </source>
</reference>
<organism evidence="1 2">
    <name type="scientific">Synaphobranchus kaupii</name>
    <name type="common">Kaup's arrowtooth eel</name>
    <dbReference type="NCBI Taxonomy" id="118154"/>
    <lineage>
        <taxon>Eukaryota</taxon>
        <taxon>Metazoa</taxon>
        <taxon>Chordata</taxon>
        <taxon>Craniata</taxon>
        <taxon>Vertebrata</taxon>
        <taxon>Euteleostomi</taxon>
        <taxon>Actinopterygii</taxon>
        <taxon>Neopterygii</taxon>
        <taxon>Teleostei</taxon>
        <taxon>Anguilliformes</taxon>
        <taxon>Synaphobranchidae</taxon>
        <taxon>Synaphobranchus</taxon>
    </lineage>
</organism>
<dbReference type="Proteomes" id="UP001152622">
    <property type="component" value="Chromosome 9"/>
</dbReference>
<keyword evidence="2" id="KW-1185">Reference proteome</keyword>
<sequence>MQPLAVKSPQTLKYRLANPINAMYKQALNPISSNLLLHRAGPTSPLFIRPIKRLLLRKDERALCCCGEFRENGSQRSRAVAVHVTPHSAKRGEETGNALLPYLRREHHGLLCLLGRFINAWHTLIRSPGSGVYVSVC</sequence>
<gene>
    <name evidence="1" type="ORF">SKAU_G00260330</name>
</gene>